<dbReference type="Proteomes" id="UP000034119">
    <property type="component" value="Unassembled WGS sequence"/>
</dbReference>
<gene>
    <name evidence="2" type="ORF">UY40_C0023G0003</name>
</gene>
<proteinExistence type="predicted"/>
<name>A0A0G1VFL1_9BACT</name>
<sequence length="140" mass="15256">MNSSSYLKGFAGFLVLFGVYFLVVTLLSGWGFAVSQFFTNWYWFLALASGFGIQVGIFSELRRVHREKMAVSTVATTGTTSGLVMLSCCAHYLTNFLPILGISGLAALVGQYQNEIFGFGVASNLVGIGYLVRQGRKNEI</sequence>
<organism evidence="2 3">
    <name type="scientific">candidate division CPR1 bacterium GW2011_GWC1_49_13</name>
    <dbReference type="NCBI Taxonomy" id="1618342"/>
    <lineage>
        <taxon>Bacteria</taxon>
        <taxon>candidate division CPR1</taxon>
    </lineage>
</organism>
<evidence type="ECO:0000313" key="3">
    <source>
        <dbReference type="Proteomes" id="UP000034119"/>
    </source>
</evidence>
<dbReference type="STRING" id="1618342.UY40_C0023G0003"/>
<dbReference type="EMBL" id="LCPW01000023">
    <property type="protein sequence ID" value="KKW05333.1"/>
    <property type="molecule type" value="Genomic_DNA"/>
</dbReference>
<accession>A0A0G1VFL1</accession>
<keyword evidence="1" id="KW-0812">Transmembrane</keyword>
<feature type="transmembrane region" description="Helical" evidence="1">
    <location>
        <begin position="82"/>
        <end position="110"/>
    </location>
</feature>
<feature type="transmembrane region" description="Helical" evidence="1">
    <location>
        <begin position="12"/>
        <end position="35"/>
    </location>
</feature>
<feature type="transmembrane region" description="Helical" evidence="1">
    <location>
        <begin position="41"/>
        <end position="61"/>
    </location>
</feature>
<dbReference type="AlphaFoldDB" id="A0A0G1VFL1"/>
<protein>
    <submittedName>
        <fullName evidence="2">Uncharacterized protein</fullName>
    </submittedName>
</protein>
<evidence type="ECO:0000313" key="2">
    <source>
        <dbReference type="EMBL" id="KKW05333.1"/>
    </source>
</evidence>
<keyword evidence="1" id="KW-1133">Transmembrane helix</keyword>
<feature type="transmembrane region" description="Helical" evidence="1">
    <location>
        <begin position="116"/>
        <end position="132"/>
    </location>
</feature>
<keyword evidence="1" id="KW-0472">Membrane</keyword>
<comment type="caution">
    <text evidence="2">The sequence shown here is derived from an EMBL/GenBank/DDBJ whole genome shotgun (WGS) entry which is preliminary data.</text>
</comment>
<evidence type="ECO:0000256" key="1">
    <source>
        <dbReference type="SAM" id="Phobius"/>
    </source>
</evidence>
<reference evidence="2 3" key="1">
    <citation type="journal article" date="2015" name="Nature">
        <title>rRNA introns, odd ribosomes, and small enigmatic genomes across a large radiation of phyla.</title>
        <authorList>
            <person name="Brown C.T."/>
            <person name="Hug L.A."/>
            <person name="Thomas B.C."/>
            <person name="Sharon I."/>
            <person name="Castelle C.J."/>
            <person name="Singh A."/>
            <person name="Wilkins M.J."/>
            <person name="Williams K.H."/>
            <person name="Banfield J.F."/>
        </authorList>
    </citation>
    <scope>NUCLEOTIDE SEQUENCE [LARGE SCALE GENOMIC DNA]</scope>
</reference>